<proteinExistence type="predicted"/>
<dbReference type="Proteomes" id="UP000481852">
    <property type="component" value="Unassembled WGS sequence"/>
</dbReference>
<accession>A0A6L5XA93</accession>
<evidence type="ECO:0000313" key="2">
    <source>
        <dbReference type="EMBL" id="MSS15956.1"/>
    </source>
</evidence>
<feature type="transmembrane region" description="Helical" evidence="1">
    <location>
        <begin position="169"/>
        <end position="190"/>
    </location>
</feature>
<dbReference type="RefSeq" id="WP_154527328.1">
    <property type="nucleotide sequence ID" value="NZ_VULZ01000018.1"/>
</dbReference>
<name>A0A6L5XA93_9FIRM</name>
<protein>
    <submittedName>
        <fullName evidence="2">Uncharacterized protein</fullName>
    </submittedName>
</protein>
<gene>
    <name evidence="2" type="ORF">FYJ35_13135</name>
</gene>
<sequence>MANKKILDRLQEATGLKADDASGQLYGFYNGYHVRLVPYNPNNAYNYMACVSLSFGGMQPRKEELKEIAVGIKTLSRRVQVKGFSVSFFIRSKMTLEKTAENIRTALSCITEQLTVRGYRECCENCGRETALEHYRMGNKYQLLCSDCFSQKGKEISDRSQREALKEETVIGGVIGALFGSLVGAAVIVILGQLGYVSVLSGIAMGFCVLKGYRLLGNRISRKGIVISFLVIALMVYAADRFDWSLSFSRWSEGKVDVLTAFQYFPELLREGYIDTSSYGLNLLLVYAFSVLGAIPTVLNIIKSDRNAKTFSQMGAEE</sequence>
<dbReference type="AlphaFoldDB" id="A0A6L5XA93"/>
<reference evidence="2 3" key="1">
    <citation type="submission" date="2019-08" db="EMBL/GenBank/DDBJ databases">
        <title>In-depth cultivation of the pig gut microbiome towards novel bacterial diversity and tailored functional studies.</title>
        <authorList>
            <person name="Wylensek D."/>
            <person name="Hitch T.C.A."/>
            <person name="Clavel T."/>
        </authorList>
    </citation>
    <scope>NUCLEOTIDE SEQUENCE [LARGE SCALE GENOMIC DNA]</scope>
    <source>
        <strain evidence="2 3">Oil+RF-744-WCA-WT-11</strain>
    </source>
</reference>
<feature type="transmembrane region" description="Helical" evidence="1">
    <location>
        <begin position="220"/>
        <end position="239"/>
    </location>
</feature>
<evidence type="ECO:0000256" key="1">
    <source>
        <dbReference type="SAM" id="Phobius"/>
    </source>
</evidence>
<keyword evidence="3" id="KW-1185">Reference proteome</keyword>
<evidence type="ECO:0000313" key="3">
    <source>
        <dbReference type="Proteomes" id="UP000481852"/>
    </source>
</evidence>
<feature type="transmembrane region" description="Helical" evidence="1">
    <location>
        <begin position="279"/>
        <end position="302"/>
    </location>
</feature>
<feature type="transmembrane region" description="Helical" evidence="1">
    <location>
        <begin position="196"/>
        <end position="213"/>
    </location>
</feature>
<organism evidence="2 3">
    <name type="scientific">Porcincola intestinalis</name>
    <dbReference type="NCBI Taxonomy" id="2606632"/>
    <lineage>
        <taxon>Bacteria</taxon>
        <taxon>Bacillati</taxon>
        <taxon>Bacillota</taxon>
        <taxon>Clostridia</taxon>
        <taxon>Lachnospirales</taxon>
        <taxon>Lachnospiraceae</taxon>
        <taxon>Porcincola</taxon>
    </lineage>
</organism>
<comment type="caution">
    <text evidence="2">The sequence shown here is derived from an EMBL/GenBank/DDBJ whole genome shotgun (WGS) entry which is preliminary data.</text>
</comment>
<dbReference type="EMBL" id="VULZ01000018">
    <property type="protein sequence ID" value="MSS15956.1"/>
    <property type="molecule type" value="Genomic_DNA"/>
</dbReference>
<keyword evidence="1" id="KW-0472">Membrane</keyword>
<keyword evidence="1" id="KW-1133">Transmembrane helix</keyword>
<keyword evidence="1" id="KW-0812">Transmembrane</keyword>